<dbReference type="Proteomes" id="UP000574317">
    <property type="component" value="Unassembled WGS sequence"/>
</dbReference>
<dbReference type="EMBL" id="JAAOAO010000472">
    <property type="protein sequence ID" value="KAF5540195.1"/>
    <property type="molecule type" value="Genomic_DNA"/>
</dbReference>
<sequence length="252" mass="28159">MPSSHSPQPSGDFKRQLDQALGLTNNHLSELTDRLDLNSGVDADTDHQQPPSKTHHELGHLARQFTNVLRLIQDLDKDLCDNIILWMDCFSIDPVFIHQLKHLGECTEECSCPPKQWDIQEVRLWLRNALSEFYEASLSSEVREAAQQKFMAHYLRGIIDIDTSVAGGLQEGPQELQHLDGCLCELEDTSVQPEPIYADAIVYSPESYTSGSTLAELPADGTRSETTLTESPDLEGPGLTELSGRRSRFTIN</sequence>
<protein>
    <submittedName>
        <fullName evidence="2">Uncharacterized protein</fullName>
    </submittedName>
</protein>
<evidence type="ECO:0000313" key="3">
    <source>
        <dbReference type="Proteomes" id="UP000574317"/>
    </source>
</evidence>
<reference evidence="2 3" key="1">
    <citation type="submission" date="2020-05" db="EMBL/GenBank/DDBJ databases">
        <title>Identification and distribution of gene clusters putatively required for synthesis of sphingolipid metabolism inhibitors in phylogenetically diverse species of the filamentous fungus Fusarium.</title>
        <authorList>
            <person name="Kim H.-S."/>
            <person name="Busman M."/>
            <person name="Brown D.W."/>
            <person name="Divon H."/>
            <person name="Uhlig S."/>
            <person name="Proctor R.H."/>
        </authorList>
    </citation>
    <scope>NUCLEOTIDE SEQUENCE [LARGE SCALE GENOMIC DNA]</scope>
    <source>
        <strain evidence="2 3">NRRL 25196</strain>
    </source>
</reference>
<name>A0A8H5IMU2_9HYPO</name>
<dbReference type="AlphaFoldDB" id="A0A8H5IMU2"/>
<evidence type="ECO:0000313" key="2">
    <source>
        <dbReference type="EMBL" id="KAF5540195.1"/>
    </source>
</evidence>
<proteinExistence type="predicted"/>
<gene>
    <name evidence="2" type="ORF">FNAPI_10567</name>
</gene>
<keyword evidence="3" id="KW-1185">Reference proteome</keyword>
<comment type="caution">
    <text evidence="2">The sequence shown here is derived from an EMBL/GenBank/DDBJ whole genome shotgun (WGS) entry which is preliminary data.</text>
</comment>
<evidence type="ECO:0000256" key="1">
    <source>
        <dbReference type="SAM" id="MobiDB-lite"/>
    </source>
</evidence>
<feature type="region of interest" description="Disordered" evidence="1">
    <location>
        <begin position="212"/>
        <end position="252"/>
    </location>
</feature>
<organism evidence="2 3">
    <name type="scientific">Fusarium napiforme</name>
    <dbReference type="NCBI Taxonomy" id="42672"/>
    <lineage>
        <taxon>Eukaryota</taxon>
        <taxon>Fungi</taxon>
        <taxon>Dikarya</taxon>
        <taxon>Ascomycota</taxon>
        <taxon>Pezizomycotina</taxon>
        <taxon>Sordariomycetes</taxon>
        <taxon>Hypocreomycetidae</taxon>
        <taxon>Hypocreales</taxon>
        <taxon>Nectriaceae</taxon>
        <taxon>Fusarium</taxon>
        <taxon>Fusarium fujikuroi species complex</taxon>
    </lineage>
</organism>
<accession>A0A8H5IMU2</accession>